<reference evidence="7" key="1">
    <citation type="submission" date="2023-06" db="EMBL/GenBank/DDBJ databases">
        <title>Genome-scale phylogeny and comparative genomics of the fungal order Sordariales.</title>
        <authorList>
            <consortium name="Lawrence Berkeley National Laboratory"/>
            <person name="Hensen N."/>
            <person name="Bonometti L."/>
            <person name="Westerberg I."/>
            <person name="Brannstrom I.O."/>
            <person name="Guillou S."/>
            <person name="Cros-Aarteil S."/>
            <person name="Calhoun S."/>
            <person name="Haridas S."/>
            <person name="Kuo A."/>
            <person name="Mondo S."/>
            <person name="Pangilinan J."/>
            <person name="Riley R."/>
            <person name="LaButti K."/>
            <person name="Andreopoulos B."/>
            <person name="Lipzen A."/>
            <person name="Chen C."/>
            <person name="Yanf M."/>
            <person name="Daum C."/>
            <person name="Ng V."/>
            <person name="Clum A."/>
            <person name="Steindorff A."/>
            <person name="Ohm R."/>
            <person name="Martin F."/>
            <person name="Silar P."/>
            <person name="Natvig D."/>
            <person name="Lalanne C."/>
            <person name="Gautier V."/>
            <person name="Ament-velasquez S.L."/>
            <person name="Kruys A."/>
            <person name="Hutchinson M.I."/>
            <person name="Powell A.J."/>
            <person name="Barry K."/>
            <person name="Miller A.N."/>
            <person name="Grigoriev I.V."/>
            <person name="Debuchy R."/>
            <person name="Gladieux P."/>
            <person name="Thoren M.H."/>
            <person name="Johannesson H."/>
        </authorList>
    </citation>
    <scope>NUCLEOTIDE SEQUENCE</scope>
    <source>
        <strain evidence="7">SMH2392-1A</strain>
    </source>
</reference>
<dbReference type="Gene3D" id="1.10.10.60">
    <property type="entry name" value="Homeodomain-like"/>
    <property type="match status" value="1"/>
</dbReference>
<evidence type="ECO:0000256" key="2">
    <source>
        <dbReference type="ARBA" id="ARBA00023155"/>
    </source>
</evidence>
<feature type="region of interest" description="Disordered" evidence="5">
    <location>
        <begin position="49"/>
        <end position="88"/>
    </location>
</feature>
<dbReference type="PANTHER" id="PTHR11850">
    <property type="entry name" value="HOMEOBOX PROTEIN TRANSCRIPTION FACTORS"/>
    <property type="match status" value="1"/>
</dbReference>
<dbReference type="RefSeq" id="XP_060297147.1">
    <property type="nucleotide sequence ID" value="XM_060445505.1"/>
</dbReference>
<dbReference type="InterPro" id="IPR008422">
    <property type="entry name" value="KN_HD"/>
</dbReference>
<evidence type="ECO:0000256" key="4">
    <source>
        <dbReference type="PROSITE-ProRule" id="PRU00108"/>
    </source>
</evidence>
<evidence type="ECO:0000256" key="5">
    <source>
        <dbReference type="SAM" id="MobiDB-lite"/>
    </source>
</evidence>
<dbReference type="GO" id="GO:0003677">
    <property type="term" value="F:DNA binding"/>
    <property type="evidence" value="ECO:0007669"/>
    <property type="project" value="UniProtKB-UniRule"/>
</dbReference>
<keyword evidence="1 4" id="KW-0238">DNA-binding</keyword>
<feature type="compositionally biased region" description="Polar residues" evidence="5">
    <location>
        <begin position="107"/>
        <end position="124"/>
    </location>
</feature>
<keyword evidence="3 4" id="KW-0539">Nucleus</keyword>
<dbReference type="GO" id="GO:0005634">
    <property type="term" value="C:nucleus"/>
    <property type="evidence" value="ECO:0007669"/>
    <property type="project" value="UniProtKB-SubCell"/>
</dbReference>
<feature type="compositionally biased region" description="Gly residues" evidence="5">
    <location>
        <begin position="142"/>
        <end position="154"/>
    </location>
</feature>
<evidence type="ECO:0000259" key="6">
    <source>
        <dbReference type="PROSITE" id="PS50071"/>
    </source>
</evidence>
<dbReference type="InterPro" id="IPR050224">
    <property type="entry name" value="TALE_homeobox"/>
</dbReference>
<feature type="region of interest" description="Disordered" evidence="5">
    <location>
        <begin position="107"/>
        <end position="168"/>
    </location>
</feature>
<feature type="region of interest" description="Disordered" evidence="5">
    <location>
        <begin position="1"/>
        <end position="32"/>
    </location>
</feature>
<evidence type="ECO:0000256" key="3">
    <source>
        <dbReference type="ARBA" id="ARBA00023242"/>
    </source>
</evidence>
<accession>A0AA40DVY0</accession>
<feature type="domain" description="Homeobox" evidence="6">
    <location>
        <begin position="158"/>
        <end position="221"/>
    </location>
</feature>
<evidence type="ECO:0000256" key="1">
    <source>
        <dbReference type="ARBA" id="ARBA00023125"/>
    </source>
</evidence>
<dbReference type="GeneID" id="85328775"/>
<feature type="region of interest" description="Disordered" evidence="5">
    <location>
        <begin position="221"/>
        <end position="251"/>
    </location>
</feature>
<gene>
    <name evidence="7" type="ORF">B0T26DRAFT_752284</name>
</gene>
<keyword evidence="2 4" id="KW-0371">Homeobox</keyword>
<dbReference type="CDD" id="cd00086">
    <property type="entry name" value="homeodomain"/>
    <property type="match status" value="1"/>
</dbReference>
<dbReference type="InterPro" id="IPR001356">
    <property type="entry name" value="HD"/>
</dbReference>
<feature type="compositionally biased region" description="Basic and acidic residues" evidence="5">
    <location>
        <begin position="17"/>
        <end position="26"/>
    </location>
</feature>
<organism evidence="7 8">
    <name type="scientific">Lasiosphaeria miniovina</name>
    <dbReference type="NCBI Taxonomy" id="1954250"/>
    <lineage>
        <taxon>Eukaryota</taxon>
        <taxon>Fungi</taxon>
        <taxon>Dikarya</taxon>
        <taxon>Ascomycota</taxon>
        <taxon>Pezizomycotina</taxon>
        <taxon>Sordariomycetes</taxon>
        <taxon>Sordariomycetidae</taxon>
        <taxon>Sordariales</taxon>
        <taxon>Lasiosphaeriaceae</taxon>
        <taxon>Lasiosphaeria</taxon>
    </lineage>
</organism>
<dbReference type="Proteomes" id="UP001172101">
    <property type="component" value="Unassembled WGS sequence"/>
</dbReference>
<feature type="compositionally biased region" description="Low complexity" evidence="5">
    <location>
        <begin position="60"/>
        <end position="69"/>
    </location>
</feature>
<dbReference type="GO" id="GO:0006355">
    <property type="term" value="P:regulation of DNA-templated transcription"/>
    <property type="evidence" value="ECO:0007669"/>
    <property type="project" value="InterPro"/>
</dbReference>
<comment type="caution">
    <text evidence="7">The sequence shown here is derived from an EMBL/GenBank/DDBJ whole genome shotgun (WGS) entry which is preliminary data.</text>
</comment>
<evidence type="ECO:0000313" key="8">
    <source>
        <dbReference type="Proteomes" id="UP001172101"/>
    </source>
</evidence>
<keyword evidence="8" id="KW-1185">Reference proteome</keyword>
<dbReference type="SMART" id="SM00389">
    <property type="entry name" value="HOX"/>
    <property type="match status" value="1"/>
</dbReference>
<evidence type="ECO:0000313" key="7">
    <source>
        <dbReference type="EMBL" id="KAK0718354.1"/>
    </source>
</evidence>
<dbReference type="SUPFAM" id="SSF46689">
    <property type="entry name" value="Homeodomain-like"/>
    <property type="match status" value="1"/>
</dbReference>
<dbReference type="AlphaFoldDB" id="A0AA40DVY0"/>
<feature type="DNA-binding region" description="Homeobox" evidence="4">
    <location>
        <begin position="160"/>
        <end position="222"/>
    </location>
</feature>
<dbReference type="PROSITE" id="PS50071">
    <property type="entry name" value="HOMEOBOX_2"/>
    <property type="match status" value="1"/>
</dbReference>
<protein>
    <submittedName>
        <fullName evidence="7">Homeobox KN domain-containing protein</fullName>
    </submittedName>
</protein>
<dbReference type="InterPro" id="IPR009057">
    <property type="entry name" value="Homeodomain-like_sf"/>
</dbReference>
<dbReference type="EMBL" id="JAUIRO010000004">
    <property type="protein sequence ID" value="KAK0718354.1"/>
    <property type="molecule type" value="Genomic_DNA"/>
</dbReference>
<dbReference type="Pfam" id="PF05920">
    <property type="entry name" value="Homeobox_KN"/>
    <property type="match status" value="1"/>
</dbReference>
<proteinExistence type="predicted"/>
<comment type="subcellular location">
    <subcellularLocation>
        <location evidence="4">Nucleus</location>
    </subcellularLocation>
</comment>
<sequence>MSMNDNAQNTPNSASQREARQPEYDSSRCQNDIEEFKLPSIRQAFPQIQFDLNARAPEGTTSPYYTHTPSPKKRGRTSVDQIPRPYASPEIDGQMLFSSNSPFCGSYHPSRSQSLSLRPTQSFDRTPFSPATYVSQYQDYMRGGGEMGPVGSNGSGPNKQRKRRGNLPKEATDKLRAWVLAHLHHPYPSEEEKRELARQTRLRMNQISNWLINARRRDPAIRRNARAGSDDTTRKSAPLSDGEGSAYDDDLDGLKRLRTASINRGSI</sequence>
<feature type="compositionally biased region" description="Polar residues" evidence="5">
    <location>
        <begin position="1"/>
        <end position="16"/>
    </location>
</feature>
<name>A0AA40DVY0_9PEZI</name>